<proteinExistence type="predicted"/>
<protein>
    <submittedName>
        <fullName evidence="2">Uncharacterized protein</fullName>
    </submittedName>
</protein>
<dbReference type="GO" id="GO:0042729">
    <property type="term" value="C:DASH complex"/>
    <property type="evidence" value="ECO:0007669"/>
    <property type="project" value="InterPro"/>
</dbReference>
<organism evidence="2 3">
    <name type="scientific">Heterobasidion irregulare (strain TC 32-1)</name>
    <dbReference type="NCBI Taxonomy" id="747525"/>
    <lineage>
        <taxon>Eukaryota</taxon>
        <taxon>Fungi</taxon>
        <taxon>Dikarya</taxon>
        <taxon>Basidiomycota</taxon>
        <taxon>Agaricomycotina</taxon>
        <taxon>Agaricomycetes</taxon>
        <taxon>Russulales</taxon>
        <taxon>Bondarzewiaceae</taxon>
        <taxon>Heterobasidion</taxon>
        <taxon>Heterobasidion annosum species complex</taxon>
    </lineage>
</organism>
<feature type="region of interest" description="Disordered" evidence="1">
    <location>
        <begin position="38"/>
        <end position="121"/>
    </location>
</feature>
<name>W4KN21_HETIT</name>
<dbReference type="AlphaFoldDB" id="W4KN21"/>
<dbReference type="Pfam" id="PF08655">
    <property type="entry name" value="DASH_Ask1"/>
    <property type="match status" value="1"/>
</dbReference>
<dbReference type="GO" id="GO:0072686">
    <property type="term" value="C:mitotic spindle"/>
    <property type="evidence" value="ECO:0007669"/>
    <property type="project" value="InterPro"/>
</dbReference>
<dbReference type="EMBL" id="KI925454">
    <property type="protein sequence ID" value="ETW86441.1"/>
    <property type="molecule type" value="Genomic_DNA"/>
</dbReference>
<gene>
    <name evidence="2" type="ORF">HETIRDRAFT_247387</name>
</gene>
<sequence>KRYSVGTEPVREAAKFWTSFYEQAAQIRLPTYDDYSSLHEQQLEDESQASTSVDNTSEHTSEAVVSHPPGVFDPNKTPSDSSFMPAQGAISSTPATVSRYHGQSTRTAFPEQNSESSWAASLESPLIRMERDLQDLARDD</sequence>
<dbReference type="GO" id="GO:0008608">
    <property type="term" value="P:attachment of spindle microtubules to kinetochore"/>
    <property type="evidence" value="ECO:0007669"/>
    <property type="project" value="InterPro"/>
</dbReference>
<evidence type="ECO:0000313" key="2">
    <source>
        <dbReference type="EMBL" id="ETW86441.1"/>
    </source>
</evidence>
<dbReference type="GeneID" id="20669168"/>
<accession>W4KN21</accession>
<dbReference type="HOGENOM" id="CLU_1839877_0_0_1"/>
<keyword evidence="3" id="KW-1185">Reference proteome</keyword>
<evidence type="ECO:0000256" key="1">
    <source>
        <dbReference type="SAM" id="MobiDB-lite"/>
    </source>
</evidence>
<dbReference type="OrthoDB" id="5573898at2759"/>
<dbReference type="STRING" id="747525.W4KN21"/>
<reference evidence="2 3" key="1">
    <citation type="journal article" date="2012" name="New Phytol.">
        <title>Insight into trade-off between wood decay and parasitism from the genome of a fungal forest pathogen.</title>
        <authorList>
            <person name="Olson A."/>
            <person name="Aerts A."/>
            <person name="Asiegbu F."/>
            <person name="Belbahri L."/>
            <person name="Bouzid O."/>
            <person name="Broberg A."/>
            <person name="Canback B."/>
            <person name="Coutinho P.M."/>
            <person name="Cullen D."/>
            <person name="Dalman K."/>
            <person name="Deflorio G."/>
            <person name="van Diepen L.T."/>
            <person name="Dunand C."/>
            <person name="Duplessis S."/>
            <person name="Durling M."/>
            <person name="Gonthier P."/>
            <person name="Grimwood J."/>
            <person name="Fossdal C.G."/>
            <person name="Hansson D."/>
            <person name="Henrissat B."/>
            <person name="Hietala A."/>
            <person name="Himmelstrand K."/>
            <person name="Hoffmeister D."/>
            <person name="Hogberg N."/>
            <person name="James T.Y."/>
            <person name="Karlsson M."/>
            <person name="Kohler A."/>
            <person name="Kues U."/>
            <person name="Lee Y.H."/>
            <person name="Lin Y.C."/>
            <person name="Lind M."/>
            <person name="Lindquist E."/>
            <person name="Lombard V."/>
            <person name="Lucas S."/>
            <person name="Lunden K."/>
            <person name="Morin E."/>
            <person name="Murat C."/>
            <person name="Park J."/>
            <person name="Raffaello T."/>
            <person name="Rouze P."/>
            <person name="Salamov A."/>
            <person name="Schmutz J."/>
            <person name="Solheim H."/>
            <person name="Stahlberg J."/>
            <person name="Velez H."/>
            <person name="de Vries R.P."/>
            <person name="Wiebenga A."/>
            <person name="Woodward S."/>
            <person name="Yakovlev I."/>
            <person name="Garbelotto M."/>
            <person name="Martin F."/>
            <person name="Grigoriev I.V."/>
            <person name="Stenlid J."/>
        </authorList>
    </citation>
    <scope>NUCLEOTIDE SEQUENCE [LARGE SCALE GENOMIC DNA]</scope>
    <source>
        <strain evidence="2 3">TC 32-1</strain>
    </source>
</reference>
<dbReference type="Proteomes" id="UP000030671">
    <property type="component" value="Unassembled WGS sequence"/>
</dbReference>
<feature type="compositionally biased region" description="Polar residues" evidence="1">
    <location>
        <begin position="76"/>
        <end position="119"/>
    </location>
</feature>
<evidence type="ECO:0000313" key="3">
    <source>
        <dbReference type="Proteomes" id="UP000030671"/>
    </source>
</evidence>
<feature type="non-terminal residue" evidence="2">
    <location>
        <position position="140"/>
    </location>
</feature>
<feature type="non-terminal residue" evidence="2">
    <location>
        <position position="1"/>
    </location>
</feature>
<dbReference type="InParanoid" id="W4KN21"/>
<dbReference type="KEGG" id="hir:HETIRDRAFT_247387"/>
<dbReference type="RefSeq" id="XP_009540462.1">
    <property type="nucleotide sequence ID" value="XM_009542167.1"/>
</dbReference>
<dbReference type="InterPro" id="IPR013964">
    <property type="entry name" value="DASH_Ask1"/>
</dbReference>